<evidence type="ECO:0000256" key="11">
    <source>
        <dbReference type="SAM" id="SignalP"/>
    </source>
</evidence>
<dbReference type="Gene3D" id="2.102.10.10">
    <property type="entry name" value="Rieske [2Fe-2S] iron-sulphur domain"/>
    <property type="match status" value="1"/>
</dbReference>
<keyword evidence="7" id="KW-1015">Disulfide bond</keyword>
<evidence type="ECO:0000256" key="6">
    <source>
        <dbReference type="ARBA" id="ARBA00023014"/>
    </source>
</evidence>
<dbReference type="InterPro" id="IPR005805">
    <property type="entry name" value="Rieske_Fe-S_prot_C"/>
</dbReference>
<dbReference type="PANTHER" id="PTHR10134">
    <property type="entry name" value="CYTOCHROME B-C1 COMPLEX SUBUNIT RIESKE, MITOCHONDRIAL"/>
    <property type="match status" value="1"/>
</dbReference>
<evidence type="ECO:0000256" key="5">
    <source>
        <dbReference type="ARBA" id="ARBA00023004"/>
    </source>
</evidence>
<evidence type="ECO:0000256" key="1">
    <source>
        <dbReference type="ARBA" id="ARBA00002494"/>
    </source>
</evidence>
<feature type="signal peptide" evidence="11">
    <location>
        <begin position="1"/>
        <end position="23"/>
    </location>
</feature>
<reference evidence="14" key="1">
    <citation type="journal article" date="2019" name="Int. J. Syst. Evol. Microbiol.">
        <title>The Global Catalogue of Microorganisms (GCM) 10K type strain sequencing project: providing services to taxonomists for standard genome sequencing and annotation.</title>
        <authorList>
            <consortium name="The Broad Institute Genomics Platform"/>
            <consortium name="The Broad Institute Genome Sequencing Center for Infectious Disease"/>
            <person name="Wu L."/>
            <person name="Ma J."/>
        </authorList>
    </citation>
    <scope>NUCLEOTIDE SEQUENCE [LARGE SCALE GENOMIC DNA]</scope>
    <source>
        <strain evidence="14">CGMCC 1.10363</strain>
    </source>
</reference>
<evidence type="ECO:0000313" key="13">
    <source>
        <dbReference type="EMBL" id="MFC4242843.1"/>
    </source>
</evidence>
<keyword evidence="4" id="KW-0479">Metal-binding</keyword>
<gene>
    <name evidence="13" type="ORF">ACFOYW_05615</name>
</gene>
<organism evidence="13 14">
    <name type="scientific">Gryllotalpicola reticulitermitis</name>
    <dbReference type="NCBI Taxonomy" id="1184153"/>
    <lineage>
        <taxon>Bacteria</taxon>
        <taxon>Bacillati</taxon>
        <taxon>Actinomycetota</taxon>
        <taxon>Actinomycetes</taxon>
        <taxon>Micrococcales</taxon>
        <taxon>Microbacteriaceae</taxon>
        <taxon>Gryllotalpicola</taxon>
    </lineage>
</organism>
<name>A0ABV8Q668_9MICO</name>
<protein>
    <recommendedName>
        <fullName evidence="2">Cytochrome bc1 complex Rieske iron-sulfur subunit</fullName>
    </recommendedName>
    <alternativeName>
        <fullName evidence="8">Cytochrome bc1 reductase complex subunit QcrA</fullName>
    </alternativeName>
</protein>
<evidence type="ECO:0000256" key="2">
    <source>
        <dbReference type="ARBA" id="ARBA00015816"/>
    </source>
</evidence>
<evidence type="ECO:0000259" key="12">
    <source>
        <dbReference type="PROSITE" id="PS51296"/>
    </source>
</evidence>
<proteinExistence type="predicted"/>
<dbReference type="PROSITE" id="PS51257">
    <property type="entry name" value="PROKAR_LIPOPROTEIN"/>
    <property type="match status" value="1"/>
</dbReference>
<dbReference type="PRINTS" id="PR00162">
    <property type="entry name" value="RIESKE"/>
</dbReference>
<keyword evidence="11" id="KW-0732">Signal</keyword>
<keyword evidence="14" id="KW-1185">Reference proteome</keyword>
<dbReference type="PROSITE" id="PS51296">
    <property type="entry name" value="RIESKE"/>
    <property type="match status" value="1"/>
</dbReference>
<dbReference type="PROSITE" id="PS51318">
    <property type="entry name" value="TAT"/>
    <property type="match status" value="1"/>
</dbReference>
<feature type="region of interest" description="Disordered" evidence="10">
    <location>
        <begin position="31"/>
        <end position="55"/>
    </location>
</feature>
<comment type="cofactor">
    <cofactor evidence="9">
        <name>[2Fe-2S] cluster</name>
        <dbReference type="ChEBI" id="CHEBI:190135"/>
    </cofactor>
</comment>
<keyword evidence="5" id="KW-0408">Iron</keyword>
<accession>A0ABV8Q668</accession>
<dbReference type="InterPro" id="IPR006311">
    <property type="entry name" value="TAT_signal"/>
</dbReference>
<evidence type="ECO:0000313" key="14">
    <source>
        <dbReference type="Proteomes" id="UP001595900"/>
    </source>
</evidence>
<evidence type="ECO:0000256" key="8">
    <source>
        <dbReference type="ARBA" id="ARBA00029586"/>
    </source>
</evidence>
<evidence type="ECO:0000256" key="4">
    <source>
        <dbReference type="ARBA" id="ARBA00022723"/>
    </source>
</evidence>
<dbReference type="InterPro" id="IPR017941">
    <property type="entry name" value="Rieske_2Fe-2S"/>
</dbReference>
<dbReference type="SUPFAM" id="SSF50022">
    <property type="entry name" value="ISP domain"/>
    <property type="match status" value="1"/>
</dbReference>
<evidence type="ECO:0000256" key="3">
    <source>
        <dbReference type="ARBA" id="ARBA00022714"/>
    </source>
</evidence>
<dbReference type="InterPro" id="IPR036922">
    <property type="entry name" value="Rieske_2Fe-2S_sf"/>
</dbReference>
<evidence type="ECO:0000256" key="7">
    <source>
        <dbReference type="ARBA" id="ARBA00023157"/>
    </source>
</evidence>
<dbReference type="CDD" id="cd03467">
    <property type="entry name" value="Rieske"/>
    <property type="match status" value="1"/>
</dbReference>
<evidence type="ECO:0000256" key="9">
    <source>
        <dbReference type="ARBA" id="ARBA00034078"/>
    </source>
</evidence>
<dbReference type="Pfam" id="PF00355">
    <property type="entry name" value="Rieske"/>
    <property type="match status" value="1"/>
</dbReference>
<feature type="chain" id="PRO_5047303383" description="Cytochrome bc1 complex Rieske iron-sulfur subunit" evidence="11">
    <location>
        <begin position="24"/>
        <end position="148"/>
    </location>
</feature>
<sequence length="148" mass="14399">MTHVTRRTAIALTGAAATTLGLAACSAPGGDAPNPGSGGGLEATKDPSGTLAVESSKVPVGGSVIVSTNAGSDPAIAIAQPKAGDFVAHTAVCTHQGCIVAAAGAQLHCPCHGSKFDAFTGKVINGPARLPLDAVQVTVNGSNLEFSV</sequence>
<comment type="function">
    <text evidence="1">Iron-sulfur subunit of the cytochrome bc1 complex, an essential component of the respiratory electron transport chain required for ATP synthesis. The bc1 complex catalyzes the oxidation of menaquinol and the reduction of cytochrome c in the respiratory chain. The bc1 complex operates through a Q-cycle mechanism that couples electron transfer to generation of the proton gradient that drives ATP synthesis.</text>
</comment>
<evidence type="ECO:0000256" key="10">
    <source>
        <dbReference type="SAM" id="MobiDB-lite"/>
    </source>
</evidence>
<keyword evidence="6" id="KW-0411">Iron-sulfur</keyword>
<keyword evidence="3" id="KW-0001">2Fe-2S</keyword>
<feature type="domain" description="Rieske" evidence="12">
    <location>
        <begin position="50"/>
        <end position="146"/>
    </location>
</feature>
<comment type="caution">
    <text evidence="13">The sequence shown here is derived from an EMBL/GenBank/DDBJ whole genome shotgun (WGS) entry which is preliminary data.</text>
</comment>
<dbReference type="EMBL" id="JBHSCN010000003">
    <property type="protein sequence ID" value="MFC4242843.1"/>
    <property type="molecule type" value="Genomic_DNA"/>
</dbReference>
<dbReference type="Proteomes" id="UP001595900">
    <property type="component" value="Unassembled WGS sequence"/>
</dbReference>
<dbReference type="InterPro" id="IPR014349">
    <property type="entry name" value="Rieske_Fe-S_prot"/>
</dbReference>
<dbReference type="RefSeq" id="WP_390227789.1">
    <property type="nucleotide sequence ID" value="NZ_JBHSCN010000003.1"/>
</dbReference>